<name>A0AAU7YJ93_9RICK</name>
<dbReference type="EMBL" id="CP158586">
    <property type="protein sequence ID" value="XCA32868.1"/>
    <property type="molecule type" value="Genomic_DNA"/>
</dbReference>
<proteinExistence type="predicted"/>
<protein>
    <submittedName>
        <fullName evidence="1">Uncharacterized protein</fullName>
    </submittedName>
</protein>
<organism evidence="1">
    <name type="scientific">Wolbachia endosymbiont of Polyergus mexicanus</name>
    <dbReference type="NCBI Taxonomy" id="3171167"/>
    <lineage>
        <taxon>Bacteria</taxon>
        <taxon>Pseudomonadati</taxon>
        <taxon>Pseudomonadota</taxon>
        <taxon>Alphaproteobacteria</taxon>
        <taxon>Rickettsiales</taxon>
        <taxon>Anaplasmataceae</taxon>
        <taxon>Wolbachieae</taxon>
        <taxon>Wolbachia</taxon>
    </lineage>
</organism>
<accession>A0AAU7YJ93</accession>
<evidence type="ECO:0000313" key="1">
    <source>
        <dbReference type="EMBL" id="XCA32868.1"/>
    </source>
</evidence>
<dbReference type="AlphaFoldDB" id="A0AAU7YJ93"/>
<sequence>MNEIDFINTNHPLNLEQEFGSGYIRFTDGYFDENTGDYGMIGQVLDENHNTLGPLTVGGYVCHFHHDDHKVNLQYFMEVNLEGDIEKIDSLYKKI</sequence>
<gene>
    <name evidence="1" type="ORF">ABS808_03495</name>
</gene>
<reference evidence="1" key="1">
    <citation type="submission" date="2024-06" db="EMBL/GenBank/DDBJ databases">
        <title>Genome assembly of the Polyergus mexicanus.</title>
        <authorList>
            <person name="Cash E."/>
            <person name="Tustsui N.D."/>
            <person name="Ward P."/>
            <person name="Nguyen O."/>
            <person name="Sahasrabudhe R."/>
            <person name="Fairbairn C.W."/>
            <person name="Seligmann W.E."/>
            <person name="Sacco S."/>
            <person name="Beraut E."/>
            <person name="Miller C."/>
            <person name="Toffelmier E."/>
            <person name="Shaffer H.B."/>
        </authorList>
    </citation>
    <scope>NUCLEOTIDE SEQUENCE</scope>
    <source>
        <strain evidence="1">NDT 795.1</strain>
    </source>
</reference>